<evidence type="ECO:0000313" key="2">
    <source>
        <dbReference type="Proteomes" id="UP000198963"/>
    </source>
</evidence>
<proteinExistence type="predicted"/>
<protein>
    <submittedName>
        <fullName evidence="1">Uncharacterized protein</fullName>
    </submittedName>
</protein>
<reference evidence="1 2" key="1">
    <citation type="submission" date="2016-10" db="EMBL/GenBank/DDBJ databases">
        <authorList>
            <person name="Varghese N."/>
            <person name="Submissions S."/>
        </authorList>
    </citation>
    <scope>NUCLEOTIDE SEQUENCE [LARGE SCALE GENOMIC DNA]</scope>
    <source>
        <strain evidence="1 2">RHA_55</strain>
    </source>
</reference>
<dbReference type="AlphaFoldDB" id="A0A1H1VI81"/>
<organism evidence="1 2">
    <name type="scientific">Winogradskyella sediminis</name>
    <dbReference type="NCBI Taxonomy" id="1382466"/>
    <lineage>
        <taxon>Bacteria</taxon>
        <taxon>Pseudomonadati</taxon>
        <taxon>Bacteroidota</taxon>
        <taxon>Flavobacteriia</taxon>
        <taxon>Flavobacteriales</taxon>
        <taxon>Flavobacteriaceae</taxon>
        <taxon>Winogradskyella</taxon>
    </lineage>
</organism>
<evidence type="ECO:0000313" key="1">
    <source>
        <dbReference type="EMBL" id="SDS84558.1"/>
    </source>
</evidence>
<accession>A0A1H1VI81</accession>
<dbReference type="Proteomes" id="UP000198963">
    <property type="component" value="Chromosome I"/>
</dbReference>
<sequence length="292" mass="34051">MKRFLIKIGGLFICSVIMLIVLDLVYTSIYTNSGNSRSKVAWLFGLSDEESVDYAVFGSSRVHFNLDPMLIKERTGFNGFNLAFPNSKGFEIKLMVKLFLEKYNVDKIFIQVDDQYEVVNNDPTAIVPFLPYINNVDVYEAFSGTVDGYYLLRYIPFYRYLKYDSKLGFRELMMSLYTKDKSADNSLGYGGSSNKVMKERNITYKFKLDDIPNRHLEEVIKLCKEKNVKLYFYTAPIYKADGNLNVLNKYLPNYHDFSDNFEEAKLFRDPYHLNSAGTTLFTKQFTDYYFKP</sequence>
<dbReference type="RefSeq" id="WP_092447063.1">
    <property type="nucleotide sequence ID" value="NZ_LT629774.1"/>
</dbReference>
<dbReference type="EMBL" id="LT629774">
    <property type="protein sequence ID" value="SDS84558.1"/>
    <property type="molecule type" value="Genomic_DNA"/>
</dbReference>
<keyword evidence="2" id="KW-1185">Reference proteome</keyword>
<gene>
    <name evidence="1" type="ORF">SAMN04489797_2565</name>
</gene>
<dbReference type="STRING" id="1249933.SAMN04489797_2565"/>
<name>A0A1H1VI81_9FLAO</name>